<evidence type="ECO:0000256" key="9">
    <source>
        <dbReference type="RuleBase" id="RU010713"/>
    </source>
</evidence>
<proteinExistence type="inferred from homology"/>
<dbReference type="PRINTS" id="PR01262">
    <property type="entry name" value="INNEXIN"/>
</dbReference>
<dbReference type="KEGG" id="crg:105327331"/>
<feature type="transmembrane region" description="Helical" evidence="9">
    <location>
        <begin position="222"/>
        <end position="241"/>
    </location>
</feature>
<gene>
    <name evidence="9" type="primary">inx</name>
    <name evidence="10" type="ORF">CGI_10016937</name>
</gene>
<keyword evidence="5 9" id="KW-1133">Transmembrane helix</keyword>
<evidence type="ECO:0000256" key="1">
    <source>
        <dbReference type="ARBA" id="ARBA00004651"/>
    </source>
</evidence>
<dbReference type="OrthoDB" id="5867527at2759"/>
<dbReference type="InParanoid" id="K1Q160"/>
<protein>
    <recommendedName>
        <fullName evidence="9">Innexin</fullName>
    </recommendedName>
</protein>
<keyword evidence="4 9" id="KW-0812">Transmembrane</keyword>
<feature type="transmembrane region" description="Helical" evidence="9">
    <location>
        <begin position="56"/>
        <end position="77"/>
    </location>
</feature>
<dbReference type="PROSITE" id="PS51013">
    <property type="entry name" value="PANNEXIN"/>
    <property type="match status" value="1"/>
</dbReference>
<dbReference type="AlphaFoldDB" id="K1Q160"/>
<evidence type="ECO:0000256" key="6">
    <source>
        <dbReference type="ARBA" id="ARBA00023065"/>
    </source>
</evidence>
<dbReference type="FunCoup" id="K1Q160">
    <property type="interactions" value="85"/>
</dbReference>
<comment type="similarity">
    <text evidence="9">Belongs to the pannexin family.</text>
</comment>
<evidence type="ECO:0000256" key="4">
    <source>
        <dbReference type="ARBA" id="ARBA00022692"/>
    </source>
</evidence>
<keyword evidence="2 9" id="KW-0813">Transport</keyword>
<reference evidence="10" key="1">
    <citation type="journal article" date="2012" name="Nature">
        <title>The oyster genome reveals stress adaptation and complexity of shell formation.</title>
        <authorList>
            <person name="Zhang G."/>
            <person name="Fang X."/>
            <person name="Guo X."/>
            <person name="Li L."/>
            <person name="Luo R."/>
            <person name="Xu F."/>
            <person name="Yang P."/>
            <person name="Zhang L."/>
            <person name="Wang X."/>
            <person name="Qi H."/>
            <person name="Xiong Z."/>
            <person name="Que H."/>
            <person name="Xie Y."/>
            <person name="Holland P.W."/>
            <person name="Paps J."/>
            <person name="Zhu Y."/>
            <person name="Wu F."/>
            <person name="Chen Y."/>
            <person name="Wang J."/>
            <person name="Peng C."/>
            <person name="Meng J."/>
            <person name="Yang L."/>
            <person name="Liu J."/>
            <person name="Wen B."/>
            <person name="Zhang N."/>
            <person name="Huang Z."/>
            <person name="Zhu Q."/>
            <person name="Feng Y."/>
            <person name="Mount A."/>
            <person name="Hedgecock D."/>
            <person name="Xu Z."/>
            <person name="Liu Y."/>
            <person name="Domazet-Loso T."/>
            <person name="Du Y."/>
            <person name="Sun X."/>
            <person name="Zhang S."/>
            <person name="Liu B."/>
            <person name="Cheng P."/>
            <person name="Jiang X."/>
            <person name="Li J."/>
            <person name="Fan D."/>
            <person name="Wang W."/>
            <person name="Fu W."/>
            <person name="Wang T."/>
            <person name="Wang B."/>
            <person name="Zhang J."/>
            <person name="Peng Z."/>
            <person name="Li Y."/>
            <person name="Li N."/>
            <person name="Wang J."/>
            <person name="Chen M."/>
            <person name="He Y."/>
            <person name="Tan F."/>
            <person name="Song X."/>
            <person name="Zheng Q."/>
            <person name="Huang R."/>
            <person name="Yang H."/>
            <person name="Du X."/>
            <person name="Chen L."/>
            <person name="Yang M."/>
            <person name="Gaffney P.M."/>
            <person name="Wang S."/>
            <person name="Luo L."/>
            <person name="She Z."/>
            <person name="Ming Y."/>
            <person name="Huang W."/>
            <person name="Zhang S."/>
            <person name="Huang B."/>
            <person name="Zhang Y."/>
            <person name="Qu T."/>
            <person name="Ni P."/>
            <person name="Miao G."/>
            <person name="Wang J."/>
            <person name="Wang Q."/>
            <person name="Steinberg C.E."/>
            <person name="Wang H."/>
            <person name="Li N."/>
            <person name="Qian L."/>
            <person name="Zhang G."/>
            <person name="Li Y."/>
            <person name="Yang H."/>
            <person name="Liu X."/>
            <person name="Wang J."/>
            <person name="Yin Y."/>
            <person name="Wang J."/>
        </authorList>
    </citation>
    <scope>NUCLEOTIDE SEQUENCE [LARGE SCALE GENOMIC DNA]</scope>
    <source>
        <strain evidence="10">05x7-T-G4-1.051#20</strain>
    </source>
</reference>
<evidence type="ECO:0000256" key="5">
    <source>
        <dbReference type="ARBA" id="ARBA00022989"/>
    </source>
</evidence>
<keyword evidence="6 9" id="KW-0406">Ion transport</keyword>
<evidence type="ECO:0000256" key="7">
    <source>
        <dbReference type="ARBA" id="ARBA00023136"/>
    </source>
</evidence>
<evidence type="ECO:0000256" key="8">
    <source>
        <dbReference type="ARBA" id="ARBA00023303"/>
    </source>
</evidence>
<organism evidence="10">
    <name type="scientific">Magallana gigas</name>
    <name type="common">Pacific oyster</name>
    <name type="synonym">Crassostrea gigas</name>
    <dbReference type="NCBI Taxonomy" id="29159"/>
    <lineage>
        <taxon>Eukaryota</taxon>
        <taxon>Metazoa</taxon>
        <taxon>Spiralia</taxon>
        <taxon>Lophotrochozoa</taxon>
        <taxon>Mollusca</taxon>
        <taxon>Bivalvia</taxon>
        <taxon>Autobranchia</taxon>
        <taxon>Pteriomorphia</taxon>
        <taxon>Ostreida</taxon>
        <taxon>Ostreoidea</taxon>
        <taxon>Ostreidae</taxon>
        <taxon>Magallana</taxon>
    </lineage>
</organism>
<keyword evidence="8 9" id="KW-0407">Ion channel</keyword>
<evidence type="ECO:0000256" key="2">
    <source>
        <dbReference type="ARBA" id="ARBA00022448"/>
    </source>
</evidence>
<dbReference type="PANTHER" id="PTHR11893:SF36">
    <property type="entry name" value="INNEXIN-5"/>
    <property type="match status" value="1"/>
</dbReference>
<keyword evidence="3" id="KW-1003">Cell membrane</keyword>
<name>K1Q160_MAGGI</name>
<dbReference type="PANTHER" id="PTHR11893">
    <property type="entry name" value="INNEXIN"/>
    <property type="match status" value="1"/>
</dbReference>
<sequence>MEADEEVHFEGGSGDRITFLRKVTEIEDGVEVEKTYLFSFNLSGNKDDDLADRLSCVFTMVLLGAFAVYTAFLQFIIHKSPIDCWCPAEFTDSHVEYVQNYCWISYTYYVPPSEGLSQNDEVRRRHLIKYYPWIPVILLLMALMFKLPNVLWRLISNSSGINLGHLARLASDTKEMTWDERQQSIEHTSVYIERWLQLHRKKENAFKNTLCGKRSGNYLPAIYIFIKCLYCLNVIGQFFLLDAVLGQHFYLNLGVDFFGRRRSEINQLGLVEFPRVAMCDFKIRQLSNVQSWTVQCVLPFNMFFESFFFILWFWYAFVAMVTCGSLVLWLWRVFFPINKMLFIEKLLEINPDLRDKEMTKEKLRNKERFHKKKEFRRFVNEYLRQEGAFALRIVQRNSSDVYASDLTAKLWLRFINNFNDK</sequence>
<dbReference type="Pfam" id="PF00876">
    <property type="entry name" value="Innexin"/>
    <property type="match status" value="1"/>
</dbReference>
<dbReference type="GO" id="GO:0005921">
    <property type="term" value="C:gap junction"/>
    <property type="evidence" value="ECO:0007669"/>
    <property type="project" value="UniProtKB-UniRule"/>
</dbReference>
<comment type="subcellular location">
    <subcellularLocation>
        <location evidence="1 9">Cell membrane</location>
        <topology evidence="1 9">Multi-pass membrane protein</topology>
    </subcellularLocation>
</comment>
<accession>K1Q160</accession>
<dbReference type="EMBL" id="JH816269">
    <property type="protein sequence ID" value="EKC27648.1"/>
    <property type="molecule type" value="Genomic_DNA"/>
</dbReference>
<evidence type="ECO:0000313" key="10">
    <source>
        <dbReference type="EMBL" id="EKC27648.1"/>
    </source>
</evidence>
<comment type="function">
    <text evidence="9">Structural component of the gap junctions.</text>
</comment>
<dbReference type="GO" id="GO:0005886">
    <property type="term" value="C:plasma membrane"/>
    <property type="evidence" value="ECO:0007669"/>
    <property type="project" value="UniProtKB-SubCell"/>
</dbReference>
<dbReference type="GO" id="GO:0034220">
    <property type="term" value="P:monoatomic ion transmembrane transport"/>
    <property type="evidence" value="ECO:0007669"/>
    <property type="project" value="UniProtKB-KW"/>
</dbReference>
<feature type="transmembrane region" description="Helical" evidence="9">
    <location>
        <begin position="130"/>
        <end position="147"/>
    </location>
</feature>
<keyword evidence="7 9" id="KW-0472">Membrane</keyword>
<dbReference type="InterPro" id="IPR000990">
    <property type="entry name" value="Innexin"/>
</dbReference>
<dbReference type="HOGENOM" id="CLU_035763_0_1_1"/>
<evidence type="ECO:0000256" key="3">
    <source>
        <dbReference type="ARBA" id="ARBA00022475"/>
    </source>
</evidence>
<feature type="transmembrane region" description="Helical" evidence="9">
    <location>
        <begin position="307"/>
        <end position="331"/>
    </location>
</feature>